<protein>
    <recommendedName>
        <fullName evidence="3">DNA2/NAM7 helicase-like C-terminal domain-containing protein</fullName>
    </recommendedName>
</protein>
<accession>A0A7W8SGE6</accession>
<dbReference type="InterPro" id="IPR050534">
    <property type="entry name" value="Coronavir_polyprotein_1ab"/>
</dbReference>
<dbReference type="Proteomes" id="UP000564629">
    <property type="component" value="Unassembled WGS sequence"/>
</dbReference>
<dbReference type="PANTHER" id="PTHR43788">
    <property type="entry name" value="DNA2/NAM7 HELICASE FAMILY MEMBER"/>
    <property type="match status" value="1"/>
</dbReference>
<reference evidence="1 2" key="1">
    <citation type="submission" date="2020-08" db="EMBL/GenBank/DDBJ databases">
        <title>Sequencing the genomes of 1000 actinobacteria strains.</title>
        <authorList>
            <person name="Klenk H.-P."/>
        </authorList>
    </citation>
    <scope>NUCLEOTIDE SEQUENCE [LARGE SCALE GENOMIC DNA]</scope>
    <source>
        <strain evidence="1 2">DSM 9581</strain>
    </source>
</reference>
<dbReference type="SUPFAM" id="SSF52540">
    <property type="entry name" value="P-loop containing nucleoside triphosphate hydrolases"/>
    <property type="match status" value="1"/>
</dbReference>
<dbReference type="GO" id="GO:0043139">
    <property type="term" value="F:5'-3' DNA helicase activity"/>
    <property type="evidence" value="ECO:0007669"/>
    <property type="project" value="TreeGrafter"/>
</dbReference>
<evidence type="ECO:0000313" key="1">
    <source>
        <dbReference type="EMBL" id="MBB5474622.1"/>
    </source>
</evidence>
<organism evidence="1 2">
    <name type="scientific">Cellulomonas hominis</name>
    <dbReference type="NCBI Taxonomy" id="156981"/>
    <lineage>
        <taxon>Bacteria</taxon>
        <taxon>Bacillati</taxon>
        <taxon>Actinomycetota</taxon>
        <taxon>Actinomycetes</taxon>
        <taxon>Micrococcales</taxon>
        <taxon>Cellulomonadaceae</taxon>
        <taxon>Cellulomonas</taxon>
    </lineage>
</organism>
<sequence length="343" mass="36413">MAVATFTNEQGTAIAAAISHELGVDGRGLPQVQVASRNMAVPAGAAAPGARTGSNPVTVRTVASCKINPPDVDVMVFDEAYQVTFADFSKAADRAEQVLLVGDPGQIGPVIAFNVGAWSHLRQAPQMRAPEVLAARNGVARHSLQHTYRLGPDTAAAIAPLYPFTFDSARPERHLDGLDGEIACVLVPERPDPYDLATMRSVARAATDYVGRVLVERDENGRPRTRPLGQDDVAIVVSRNAQASALEALLLEAGVPGITVGTADRLQGGQWHAVVAVDPTLSGAESEHALSSGRLCVMTSRHMTHLTWVYDPGWEDVLEQASDPEDAGRAASVRAALVTYPHR</sequence>
<dbReference type="InterPro" id="IPR027417">
    <property type="entry name" value="P-loop_NTPase"/>
</dbReference>
<evidence type="ECO:0008006" key="3">
    <source>
        <dbReference type="Google" id="ProtNLM"/>
    </source>
</evidence>
<evidence type="ECO:0000313" key="2">
    <source>
        <dbReference type="Proteomes" id="UP000564629"/>
    </source>
</evidence>
<dbReference type="EMBL" id="JACHDN010000001">
    <property type="protein sequence ID" value="MBB5474622.1"/>
    <property type="molecule type" value="Genomic_DNA"/>
</dbReference>
<proteinExistence type="predicted"/>
<comment type="caution">
    <text evidence="1">The sequence shown here is derived from an EMBL/GenBank/DDBJ whole genome shotgun (WGS) entry which is preliminary data.</text>
</comment>
<gene>
    <name evidence="1" type="ORF">HNR08_003358</name>
</gene>
<dbReference type="PANTHER" id="PTHR43788:SF8">
    <property type="entry name" value="DNA-BINDING PROTEIN SMUBP-2"/>
    <property type="match status" value="1"/>
</dbReference>
<dbReference type="Gene3D" id="3.40.50.300">
    <property type="entry name" value="P-loop containing nucleotide triphosphate hydrolases"/>
    <property type="match status" value="2"/>
</dbReference>
<name>A0A7W8SGE6_9CELL</name>
<dbReference type="AlphaFoldDB" id="A0A7W8SGE6"/>